<reference evidence="2 3" key="1">
    <citation type="submission" date="2018-04" db="EMBL/GenBank/DDBJ databases">
        <title>Genomic Encyclopedia of Archaeal and Bacterial Type Strains, Phase II (KMG-II): from individual species to whole genera.</title>
        <authorList>
            <person name="Goeker M."/>
        </authorList>
    </citation>
    <scope>NUCLEOTIDE SEQUENCE [LARGE SCALE GENOMIC DNA]</scope>
    <source>
        <strain evidence="2 3">DSM 100434</strain>
    </source>
</reference>
<feature type="signal peptide" evidence="1">
    <location>
        <begin position="1"/>
        <end position="24"/>
    </location>
</feature>
<gene>
    <name evidence="2" type="ORF">C8N42_101549</name>
</gene>
<dbReference type="RefSeq" id="WP_107814978.1">
    <property type="nucleotide sequence ID" value="NZ_QAOH01000001.1"/>
</dbReference>
<dbReference type="AlphaFoldDB" id="A0A2T5HWQ4"/>
<dbReference type="OrthoDB" id="7867941at2"/>
<sequence>MSRIVTILLIGVLTLFSAPRAGMAHEMSGAEMTGATQTVANTVHHHEMCPDCANSTSGSTSMDIPCPHGAICVLFTPGHGLDHRVSRTLQPVGFPPPASAKIIARSPGLDLPPPRIRFNIA</sequence>
<feature type="chain" id="PRO_5015456949" evidence="1">
    <location>
        <begin position="25"/>
        <end position="121"/>
    </location>
</feature>
<organism evidence="2 3">
    <name type="scientific">Celeribacter persicus</name>
    <dbReference type="NCBI Taxonomy" id="1651082"/>
    <lineage>
        <taxon>Bacteria</taxon>
        <taxon>Pseudomonadati</taxon>
        <taxon>Pseudomonadota</taxon>
        <taxon>Alphaproteobacteria</taxon>
        <taxon>Rhodobacterales</taxon>
        <taxon>Roseobacteraceae</taxon>
        <taxon>Celeribacter</taxon>
    </lineage>
</organism>
<keyword evidence="3" id="KW-1185">Reference proteome</keyword>
<comment type="caution">
    <text evidence="2">The sequence shown here is derived from an EMBL/GenBank/DDBJ whole genome shotgun (WGS) entry which is preliminary data.</text>
</comment>
<dbReference type="Proteomes" id="UP000244077">
    <property type="component" value="Unassembled WGS sequence"/>
</dbReference>
<dbReference type="EMBL" id="QAOH01000001">
    <property type="protein sequence ID" value="PTQ76004.1"/>
    <property type="molecule type" value="Genomic_DNA"/>
</dbReference>
<proteinExistence type="predicted"/>
<evidence type="ECO:0000313" key="2">
    <source>
        <dbReference type="EMBL" id="PTQ76004.1"/>
    </source>
</evidence>
<keyword evidence="1" id="KW-0732">Signal</keyword>
<accession>A0A2T5HWQ4</accession>
<evidence type="ECO:0000313" key="3">
    <source>
        <dbReference type="Proteomes" id="UP000244077"/>
    </source>
</evidence>
<evidence type="ECO:0000256" key="1">
    <source>
        <dbReference type="SAM" id="SignalP"/>
    </source>
</evidence>
<name>A0A2T5HWQ4_9RHOB</name>
<protein>
    <submittedName>
        <fullName evidence="2">Uncharacterized protein</fullName>
    </submittedName>
</protein>